<feature type="domain" description="Polymerase nucleotidyl transferase" evidence="1">
    <location>
        <begin position="16"/>
        <end position="59"/>
    </location>
</feature>
<proteinExistence type="predicted"/>
<accession>A0A149RQ86</accession>
<dbReference type="Proteomes" id="UP000075526">
    <property type="component" value="Unassembled WGS sequence"/>
</dbReference>
<gene>
    <name evidence="2" type="ORF">AD933_06685</name>
</gene>
<dbReference type="RefSeq" id="WP_061508050.1">
    <property type="nucleotide sequence ID" value="NZ_LHZF01000158.1"/>
</dbReference>
<dbReference type="InterPro" id="IPR043519">
    <property type="entry name" value="NT_sf"/>
</dbReference>
<sequence length="311" mass="35970">MISTYDKTTEASDTALERLRESLKSIIPPEAIALTCGSYARREATVGSDLDFYVLVPALDDSSEPEWFTRAKDAITEVVTKPPSAGGAFESLIQIHDLLNNFGGDKDTNQTITRRMLYLLEGEYLTNETEFKRIRRNIIERYVSETRDDRHIAQYLLNDIIRYWRTITVDYAFKTQEAGKPWAIRNIKLVFSRKLIYASGLFSVAMTHNRNQEEKIETLESLFSIPPLKRIEYICGKANTQELVTSYNRFLSQIDNKEMRSHLETISKENRDTDQKFRELKDEGYRFGTELLAAFNNTFPADHPIHRAVIF</sequence>
<evidence type="ECO:0000259" key="1">
    <source>
        <dbReference type="Pfam" id="PF01909"/>
    </source>
</evidence>
<dbReference type="GO" id="GO:0016779">
    <property type="term" value="F:nucleotidyltransferase activity"/>
    <property type="evidence" value="ECO:0007669"/>
    <property type="project" value="InterPro"/>
</dbReference>
<dbReference type="PATRIC" id="fig|178901.13.peg.946"/>
<dbReference type="InterPro" id="IPR002934">
    <property type="entry name" value="Polymerase_NTP_transf_dom"/>
</dbReference>
<name>A0A149RQ86_9PROT</name>
<protein>
    <recommendedName>
        <fullName evidence="1">Polymerase nucleotidyl transferase domain-containing protein</fullName>
    </recommendedName>
</protein>
<comment type="caution">
    <text evidence="2">The sequence shown here is derived from an EMBL/GenBank/DDBJ whole genome shotgun (WGS) entry which is preliminary data.</text>
</comment>
<reference evidence="2 3" key="1">
    <citation type="submission" date="2015-06" db="EMBL/GenBank/DDBJ databases">
        <title>Improved classification and identification of acetic acid bacteria using matrix-assisted laser desorption/ionization time-of-flight mass spectrometry; Gluconobacter nephelii and Gluconobacter uchimurae are later heterotypic synonyms of Gluconobacter japonicus and Gluconobacter oxydans, respectively.</title>
        <authorList>
            <person name="Li L."/>
            <person name="Cleenwerck I."/>
            <person name="De Vuyst L."/>
            <person name="Vandamme P."/>
        </authorList>
    </citation>
    <scope>NUCLEOTIDE SEQUENCE [LARGE SCALE GENOMIC DNA]</scope>
    <source>
        <strain evidence="2 3">LMG 1552</strain>
    </source>
</reference>
<evidence type="ECO:0000313" key="3">
    <source>
        <dbReference type="Proteomes" id="UP000075526"/>
    </source>
</evidence>
<dbReference type="AlphaFoldDB" id="A0A149RQ86"/>
<evidence type="ECO:0000313" key="2">
    <source>
        <dbReference type="EMBL" id="KXV16416.1"/>
    </source>
</evidence>
<dbReference type="Pfam" id="PF01909">
    <property type="entry name" value="NTP_transf_2"/>
    <property type="match status" value="1"/>
</dbReference>
<organism evidence="2 3">
    <name type="scientific">Acetobacter malorum</name>
    <dbReference type="NCBI Taxonomy" id="178901"/>
    <lineage>
        <taxon>Bacteria</taxon>
        <taxon>Pseudomonadati</taxon>
        <taxon>Pseudomonadota</taxon>
        <taxon>Alphaproteobacteria</taxon>
        <taxon>Acetobacterales</taxon>
        <taxon>Acetobacteraceae</taxon>
        <taxon>Acetobacter</taxon>
    </lineage>
</organism>
<dbReference type="Gene3D" id="3.30.460.10">
    <property type="entry name" value="Beta Polymerase, domain 2"/>
    <property type="match status" value="1"/>
</dbReference>
<dbReference type="SUPFAM" id="SSF81301">
    <property type="entry name" value="Nucleotidyltransferase"/>
    <property type="match status" value="1"/>
</dbReference>
<dbReference type="EMBL" id="LHZF01000158">
    <property type="protein sequence ID" value="KXV16416.1"/>
    <property type="molecule type" value="Genomic_DNA"/>
</dbReference>